<dbReference type="AlphaFoldDB" id="A0A212SI75"/>
<gene>
    <name evidence="1" type="ORF">SAMN06265338_1532</name>
</gene>
<organism evidence="1 2">
    <name type="scientific">Rhodoblastus acidophilus</name>
    <name type="common">Rhodopseudomonas acidophila</name>
    <dbReference type="NCBI Taxonomy" id="1074"/>
    <lineage>
        <taxon>Bacteria</taxon>
        <taxon>Pseudomonadati</taxon>
        <taxon>Pseudomonadota</taxon>
        <taxon>Alphaproteobacteria</taxon>
        <taxon>Hyphomicrobiales</taxon>
        <taxon>Rhodoblastaceae</taxon>
        <taxon>Rhodoblastus</taxon>
    </lineage>
</organism>
<protein>
    <submittedName>
        <fullName evidence="1">Uncharacterized protein</fullName>
    </submittedName>
</protein>
<reference evidence="2" key="1">
    <citation type="submission" date="2017-06" db="EMBL/GenBank/DDBJ databases">
        <authorList>
            <person name="Varghese N."/>
            <person name="Submissions S."/>
        </authorList>
    </citation>
    <scope>NUCLEOTIDE SEQUENCE [LARGE SCALE GENOMIC DNA]</scope>
    <source>
        <strain evidence="2">DSM 137</strain>
    </source>
</reference>
<accession>A0A212SI75</accession>
<dbReference type="EMBL" id="FYDG01000053">
    <property type="protein sequence ID" value="SNB85389.1"/>
    <property type="molecule type" value="Genomic_DNA"/>
</dbReference>
<sequence length="97" mass="10627">MTSEGLTATSTASWLQALMLDTTRRLSSTNYHGQLASMPPASIQREIATELAQTNYLLVQLYKLNLMHATTSAAQLAEAVEHNYQPTFAMPSPNLSN</sequence>
<keyword evidence="2" id="KW-1185">Reference proteome</keyword>
<evidence type="ECO:0000313" key="2">
    <source>
        <dbReference type="Proteomes" id="UP000198418"/>
    </source>
</evidence>
<name>A0A212SI75_RHOAC</name>
<proteinExistence type="predicted"/>
<dbReference type="Proteomes" id="UP000198418">
    <property type="component" value="Unassembled WGS sequence"/>
</dbReference>
<evidence type="ECO:0000313" key="1">
    <source>
        <dbReference type="EMBL" id="SNB85389.1"/>
    </source>
</evidence>